<dbReference type="InterPro" id="IPR035966">
    <property type="entry name" value="PKF_sf"/>
</dbReference>
<protein>
    <recommendedName>
        <fullName evidence="7">Phosphofructokinase domain-containing protein</fullName>
    </recommendedName>
</protein>
<dbReference type="InterPro" id="IPR000023">
    <property type="entry name" value="Phosphofructokinase_dom"/>
</dbReference>
<comment type="similarity">
    <text evidence="6">Belongs to the phosphofructokinase type A (PFKA) family.</text>
</comment>
<evidence type="ECO:0000313" key="8">
    <source>
        <dbReference type="EMBL" id="PYZ92620.1"/>
    </source>
</evidence>
<dbReference type="UniPathway" id="UPA00109">
    <property type="reaction ID" value="UER00182"/>
</dbReference>
<dbReference type="InterPro" id="IPR022953">
    <property type="entry name" value="ATP_PFK"/>
</dbReference>
<keyword evidence="5" id="KW-0460">Magnesium</keyword>
<dbReference type="NCBIfam" id="NF010675">
    <property type="entry name" value="PRK14072.1"/>
    <property type="match status" value="1"/>
</dbReference>
<dbReference type="Pfam" id="PF00365">
    <property type="entry name" value="PFK"/>
    <property type="match status" value="1"/>
</dbReference>
<dbReference type="RefSeq" id="WP_110610170.1">
    <property type="nucleotide sequence ID" value="NZ_PDOD01000003.1"/>
</dbReference>
<evidence type="ECO:0000259" key="7">
    <source>
        <dbReference type="Pfam" id="PF00365"/>
    </source>
</evidence>
<reference evidence="8 9" key="1">
    <citation type="submission" date="2017-10" db="EMBL/GenBank/DDBJ databases">
        <title>Bacillus sp. nov., a halophilic bacterium isolated from a Keqin Lake.</title>
        <authorList>
            <person name="Wang H."/>
        </authorList>
    </citation>
    <scope>NUCLEOTIDE SEQUENCE [LARGE SCALE GENOMIC DNA]</scope>
    <source>
        <strain evidence="8 9">KQ-12</strain>
    </source>
</reference>
<name>A0A323TCT5_9BACI</name>
<dbReference type="SUPFAM" id="SSF53784">
    <property type="entry name" value="Phosphofructokinase"/>
    <property type="match status" value="1"/>
</dbReference>
<dbReference type="PRINTS" id="PR00476">
    <property type="entry name" value="PHFRCTKINASE"/>
</dbReference>
<dbReference type="Gene3D" id="3.40.50.460">
    <property type="entry name" value="Phosphofructokinase domain"/>
    <property type="match status" value="1"/>
</dbReference>
<dbReference type="PANTHER" id="PTHR45770">
    <property type="entry name" value="ATP-DEPENDENT 6-PHOSPHOFRUCTOKINASE 1"/>
    <property type="match status" value="1"/>
</dbReference>
<dbReference type="EMBL" id="PDOD01000003">
    <property type="protein sequence ID" value="PYZ92620.1"/>
    <property type="molecule type" value="Genomic_DNA"/>
</dbReference>
<evidence type="ECO:0000313" key="9">
    <source>
        <dbReference type="Proteomes" id="UP000248214"/>
    </source>
</evidence>
<sequence length="393" mass="43832">MKVAIGQAGGPTAVVNRSLAAFISNFNPGEIMLVFNGYSGLAEDDLIVMKEADKERIISHSHVPGAMLGSGRYHFNEERMERAVNNLKKHDIDTLVFIGGNGTMAALYRISKFAKAKGMDLNVVGIPKTVDNDLCGTDHAPGFASAARYVAMSVRDSDRDVSSMKNFEQVRILETMGRNAGWLALASGYLKNTAEEGPHHIYLPERNYCLNDVLINVERTWKEYGYATVVVSEGVKFDEDHQVQHSVSNGRTVLGGISRSLEVFLQENLGVMARGELLGMNQRSFTSAVSRSDCVEAEDVGIYAAKLVRSGVSGEMVRLLRKDTVEYEVDISSVSLLDVYNGGERLLTSQFIDHPDRYYRWLDGLIGDDLKTYPEPWLRSSKYEEKRKYHNRQ</sequence>
<evidence type="ECO:0000256" key="5">
    <source>
        <dbReference type="ARBA" id="ARBA00022842"/>
    </source>
</evidence>
<dbReference type="AlphaFoldDB" id="A0A323TCT5"/>
<dbReference type="GO" id="GO:0006002">
    <property type="term" value="P:fructose 6-phosphate metabolic process"/>
    <property type="evidence" value="ECO:0007669"/>
    <property type="project" value="InterPro"/>
</dbReference>
<dbReference type="GO" id="GO:0003872">
    <property type="term" value="F:6-phosphofructokinase activity"/>
    <property type="evidence" value="ECO:0007669"/>
    <property type="project" value="InterPro"/>
</dbReference>
<dbReference type="GO" id="GO:0046872">
    <property type="term" value="F:metal ion binding"/>
    <property type="evidence" value="ECO:0007669"/>
    <property type="project" value="UniProtKB-KW"/>
</dbReference>
<keyword evidence="3" id="KW-0479">Metal-binding</keyword>
<evidence type="ECO:0000256" key="4">
    <source>
        <dbReference type="ARBA" id="ARBA00022777"/>
    </source>
</evidence>
<comment type="cofactor">
    <cofactor evidence="1">
        <name>Mg(2+)</name>
        <dbReference type="ChEBI" id="CHEBI:18420"/>
    </cofactor>
</comment>
<evidence type="ECO:0000256" key="3">
    <source>
        <dbReference type="ARBA" id="ARBA00022723"/>
    </source>
</evidence>
<accession>A0A323TCT5</accession>
<evidence type="ECO:0000256" key="6">
    <source>
        <dbReference type="ARBA" id="ARBA00038478"/>
    </source>
</evidence>
<dbReference type="PIRSF" id="PIRSF036483">
    <property type="entry name" value="PFK_XF0274"/>
    <property type="match status" value="1"/>
</dbReference>
<comment type="caution">
    <text evidence="8">The sequence shown here is derived from an EMBL/GenBank/DDBJ whole genome shotgun (WGS) entry which is preliminary data.</text>
</comment>
<keyword evidence="4" id="KW-0418">Kinase</keyword>
<keyword evidence="9" id="KW-1185">Reference proteome</keyword>
<proteinExistence type="inferred from homology"/>
<keyword evidence="2" id="KW-0808">Transferase</keyword>
<evidence type="ECO:0000256" key="2">
    <source>
        <dbReference type="ARBA" id="ARBA00022679"/>
    </source>
</evidence>
<evidence type="ECO:0000256" key="1">
    <source>
        <dbReference type="ARBA" id="ARBA00001946"/>
    </source>
</evidence>
<dbReference type="Gene3D" id="3.40.50.450">
    <property type="match status" value="1"/>
</dbReference>
<organism evidence="8 9">
    <name type="scientific">Salipaludibacillus keqinensis</name>
    <dbReference type="NCBI Taxonomy" id="2045207"/>
    <lineage>
        <taxon>Bacteria</taxon>
        <taxon>Bacillati</taxon>
        <taxon>Bacillota</taxon>
        <taxon>Bacilli</taxon>
        <taxon>Bacillales</taxon>
        <taxon>Bacillaceae</taxon>
    </lineage>
</organism>
<gene>
    <name evidence="8" type="ORF">CR194_13190</name>
</gene>
<feature type="domain" description="Phosphofructokinase" evidence="7">
    <location>
        <begin position="2"/>
        <end position="307"/>
    </location>
</feature>
<dbReference type="InterPro" id="IPR050929">
    <property type="entry name" value="PFKA"/>
</dbReference>
<dbReference type="Proteomes" id="UP000248214">
    <property type="component" value="Unassembled WGS sequence"/>
</dbReference>
<dbReference type="OrthoDB" id="9802503at2"/>